<evidence type="ECO:0000313" key="4">
    <source>
        <dbReference type="EMBL" id="MFD2759319.1"/>
    </source>
</evidence>
<proteinExistence type="predicted"/>
<comment type="caution">
    <text evidence="4">The sequence shown here is derived from an EMBL/GenBank/DDBJ whole genome shotgun (WGS) entry which is preliminary data.</text>
</comment>
<dbReference type="Proteomes" id="UP001597492">
    <property type="component" value="Unassembled WGS sequence"/>
</dbReference>
<dbReference type="SUPFAM" id="SSF141066">
    <property type="entry name" value="ICP-like"/>
    <property type="match status" value="1"/>
</dbReference>
<dbReference type="RefSeq" id="WP_019618832.1">
    <property type="nucleotide sequence ID" value="NZ_JBHUNE010000009.1"/>
</dbReference>
<dbReference type="InterPro" id="IPR036331">
    <property type="entry name" value="Chagasin-like_sf"/>
</dbReference>
<gene>
    <name evidence="4" type="ORF">ACFSW7_13120</name>
</gene>
<accession>A0ABW5V3X2</accession>
<sequence>MGKKIGILAGALAAFIAALVVTVVLVLNVAGSPTDGNVTETILDPGPTPTTADPASDTVVIPHTQATVTVPVGETLVVDFGTINSSIGDGWRITQEPDAAVLDELETFSTPDPSASPIAPGSDTKLALQFTAVAPGTTEVTFQYSYRGDDQDTDRFDSPGTVTIEVTVTE</sequence>
<feature type="domain" description="Proteinase inhibitor I42 chagasin" evidence="3">
    <location>
        <begin position="70"/>
        <end position="156"/>
    </location>
</feature>
<reference evidence="5" key="1">
    <citation type="journal article" date="2019" name="Int. J. Syst. Evol. Microbiol.">
        <title>The Global Catalogue of Microorganisms (GCM) 10K type strain sequencing project: providing services to taxonomists for standard genome sequencing and annotation.</title>
        <authorList>
            <consortium name="The Broad Institute Genomics Platform"/>
            <consortium name="The Broad Institute Genome Sequencing Center for Infectious Disease"/>
            <person name="Wu L."/>
            <person name="Ma J."/>
        </authorList>
    </citation>
    <scope>NUCLEOTIDE SEQUENCE [LARGE SCALE GENOMIC DNA]</scope>
    <source>
        <strain evidence="5">TISTR 1514</strain>
    </source>
</reference>
<evidence type="ECO:0000259" key="3">
    <source>
        <dbReference type="Pfam" id="PF09394"/>
    </source>
</evidence>
<dbReference type="EMBL" id="JBHUNE010000009">
    <property type="protein sequence ID" value="MFD2759319.1"/>
    <property type="molecule type" value="Genomic_DNA"/>
</dbReference>
<name>A0ABW5V3X2_9MICO</name>
<keyword evidence="1 4" id="KW-0646">Protease inhibitor</keyword>
<dbReference type="InterPro" id="IPR018990">
    <property type="entry name" value="Prot_inh_I42_chagasin"/>
</dbReference>
<protein>
    <submittedName>
        <fullName evidence="4">Protease inhibitor I42 family protein</fullName>
    </submittedName>
</protein>
<evidence type="ECO:0000256" key="1">
    <source>
        <dbReference type="ARBA" id="ARBA00022690"/>
    </source>
</evidence>
<evidence type="ECO:0000313" key="5">
    <source>
        <dbReference type="Proteomes" id="UP001597492"/>
    </source>
</evidence>
<keyword evidence="2" id="KW-0789">Thiol protease inhibitor</keyword>
<dbReference type="Pfam" id="PF09394">
    <property type="entry name" value="Inhibitor_I42"/>
    <property type="match status" value="1"/>
</dbReference>
<evidence type="ECO:0000256" key="2">
    <source>
        <dbReference type="ARBA" id="ARBA00022704"/>
    </source>
</evidence>
<organism evidence="4 5">
    <name type="scientific">Gulosibacter faecalis</name>
    <dbReference type="NCBI Taxonomy" id="272240"/>
    <lineage>
        <taxon>Bacteria</taxon>
        <taxon>Bacillati</taxon>
        <taxon>Actinomycetota</taxon>
        <taxon>Actinomycetes</taxon>
        <taxon>Micrococcales</taxon>
        <taxon>Microbacteriaceae</taxon>
        <taxon>Gulosibacter</taxon>
    </lineage>
</organism>
<dbReference type="Gene3D" id="2.60.40.2020">
    <property type="match status" value="1"/>
</dbReference>
<keyword evidence="5" id="KW-1185">Reference proteome</keyword>
<dbReference type="GO" id="GO:0030414">
    <property type="term" value="F:peptidase inhibitor activity"/>
    <property type="evidence" value="ECO:0007669"/>
    <property type="project" value="UniProtKB-KW"/>
</dbReference>